<keyword evidence="6 14" id="KW-0812">Transmembrane</keyword>
<dbReference type="InterPro" id="IPR007482">
    <property type="entry name" value="Tyr_Pase-like_PTPLA"/>
</dbReference>
<evidence type="ECO:0000256" key="12">
    <source>
        <dbReference type="ARBA" id="ARBA00023239"/>
    </source>
</evidence>
<evidence type="ECO:0000256" key="5">
    <source>
        <dbReference type="ARBA" id="ARBA00022516"/>
    </source>
</evidence>
<comment type="pathway">
    <text evidence="2 14">Lipid metabolism; fatty acid biosynthesis.</text>
</comment>
<dbReference type="Proteomes" id="UP001194468">
    <property type="component" value="Unassembled WGS sequence"/>
</dbReference>
<comment type="function">
    <text evidence="14">Catalyzes the third of the four reactions of the long-chain fatty acids elongation cycle. This endoplasmic reticulum-bound enzymatic process, allows the addition of two carbons to the chain of long- and very long-chain fatty acids/VLCFAs per cycle. This enzyme catalyzes the dehydration of the 3-hydroxyacyl-CoA intermediate into trans-2,3-enoyl-CoA, within each cycle of fatty acid elongation. Thereby, it participates to the production of VLCFAs of different chain lengths that are involved in multiple biological processes as precursors of membrane lipids and lipid mediators.</text>
</comment>
<keyword evidence="15" id="KW-0732">Signal</keyword>
<keyword evidence="10 14" id="KW-0472">Membrane</keyword>
<feature type="transmembrane region" description="Helical" evidence="14">
    <location>
        <begin position="141"/>
        <end position="162"/>
    </location>
</feature>
<gene>
    <name evidence="16" type="ORF">L210DRAFT_3394805</name>
</gene>
<reference evidence="16" key="1">
    <citation type="submission" date="2019-10" db="EMBL/GenBank/DDBJ databases">
        <authorList>
            <consortium name="DOE Joint Genome Institute"/>
            <person name="Kuo A."/>
            <person name="Miyauchi S."/>
            <person name="Kiss E."/>
            <person name="Drula E."/>
            <person name="Kohler A."/>
            <person name="Sanchez-Garcia M."/>
            <person name="Andreopoulos B."/>
            <person name="Barry K.W."/>
            <person name="Bonito G."/>
            <person name="Buee M."/>
            <person name="Carver A."/>
            <person name="Chen C."/>
            <person name="Cichocki N."/>
            <person name="Clum A."/>
            <person name="Culley D."/>
            <person name="Crous P.W."/>
            <person name="Fauchery L."/>
            <person name="Girlanda M."/>
            <person name="Hayes R."/>
            <person name="Keri Z."/>
            <person name="LaButti K."/>
            <person name="Lipzen A."/>
            <person name="Lombard V."/>
            <person name="Magnuson J."/>
            <person name="Maillard F."/>
            <person name="Morin E."/>
            <person name="Murat C."/>
            <person name="Nolan M."/>
            <person name="Ohm R."/>
            <person name="Pangilinan J."/>
            <person name="Pereira M."/>
            <person name="Perotto S."/>
            <person name="Peter M."/>
            <person name="Riley R."/>
            <person name="Sitrit Y."/>
            <person name="Stielow B."/>
            <person name="Szollosi G."/>
            <person name="Zifcakova L."/>
            <person name="Stursova M."/>
            <person name="Spatafora J.W."/>
            <person name="Tedersoo L."/>
            <person name="Vaario L.-M."/>
            <person name="Yamada A."/>
            <person name="Yan M."/>
            <person name="Wang P."/>
            <person name="Xu J."/>
            <person name="Bruns T."/>
            <person name="Baldrian P."/>
            <person name="Vilgalys R."/>
            <person name="Henrissat B."/>
            <person name="Grigoriev I.V."/>
            <person name="Hibbett D."/>
            <person name="Nagy L.G."/>
            <person name="Martin F.M."/>
        </authorList>
    </citation>
    <scope>NUCLEOTIDE SEQUENCE</scope>
    <source>
        <strain evidence="16">BED1</strain>
    </source>
</reference>
<keyword evidence="14" id="KW-0256">Endoplasmic reticulum</keyword>
<dbReference type="PANTHER" id="PTHR11035">
    <property type="entry name" value="VERY-LONG-CHAIN (3R)-3-HYDROXYACYL-COA DEHYDRATASE"/>
    <property type="match status" value="1"/>
</dbReference>
<dbReference type="GO" id="GO:0030497">
    <property type="term" value="P:fatty acid elongation"/>
    <property type="evidence" value="ECO:0007669"/>
    <property type="project" value="TreeGrafter"/>
</dbReference>
<accession>A0AAD4BZM9</accession>
<keyword evidence="12 14" id="KW-0456">Lyase</keyword>
<keyword evidence="9 14" id="KW-0443">Lipid metabolism</keyword>
<dbReference type="EC" id="4.2.1.134" evidence="4 14"/>
<keyword evidence="17" id="KW-1185">Reference proteome</keyword>
<keyword evidence="8 14" id="KW-1133">Transmembrane helix</keyword>
<keyword evidence="7 14" id="KW-0276">Fatty acid metabolism</keyword>
<keyword evidence="5 14" id="KW-0444">Lipid biosynthesis</keyword>
<evidence type="ECO:0000256" key="14">
    <source>
        <dbReference type="RuleBase" id="RU363109"/>
    </source>
</evidence>
<feature type="chain" id="PRO_5041965383" description="Very-long-chain (3R)-3-hydroxyacyl-CoA dehydratase" evidence="15">
    <location>
        <begin position="28"/>
        <end position="229"/>
    </location>
</feature>
<evidence type="ECO:0000256" key="15">
    <source>
        <dbReference type="SAM" id="SignalP"/>
    </source>
</evidence>
<feature type="transmembrane region" description="Helical" evidence="14">
    <location>
        <begin position="85"/>
        <end position="101"/>
    </location>
</feature>
<evidence type="ECO:0000256" key="11">
    <source>
        <dbReference type="ARBA" id="ARBA00023160"/>
    </source>
</evidence>
<comment type="catalytic activity">
    <reaction evidence="13 14">
        <text>a very-long-chain (3R)-3-hydroxyacyl-CoA = a very-long-chain (2E)-enoyl-CoA + H2O</text>
        <dbReference type="Rhea" id="RHEA:45812"/>
        <dbReference type="ChEBI" id="CHEBI:15377"/>
        <dbReference type="ChEBI" id="CHEBI:83728"/>
        <dbReference type="ChEBI" id="CHEBI:85440"/>
        <dbReference type="EC" id="4.2.1.134"/>
    </reaction>
</comment>
<evidence type="ECO:0000313" key="16">
    <source>
        <dbReference type="EMBL" id="KAF8444578.1"/>
    </source>
</evidence>
<evidence type="ECO:0000256" key="13">
    <source>
        <dbReference type="ARBA" id="ARBA00036671"/>
    </source>
</evidence>
<proteinExistence type="inferred from homology"/>
<evidence type="ECO:0000256" key="10">
    <source>
        <dbReference type="ARBA" id="ARBA00023136"/>
    </source>
</evidence>
<evidence type="ECO:0000256" key="4">
    <source>
        <dbReference type="ARBA" id="ARBA00013122"/>
    </source>
</evidence>
<evidence type="ECO:0000256" key="8">
    <source>
        <dbReference type="ARBA" id="ARBA00022989"/>
    </source>
</evidence>
<evidence type="ECO:0000256" key="3">
    <source>
        <dbReference type="ARBA" id="ARBA00007811"/>
    </source>
</evidence>
<comment type="caution">
    <text evidence="14">Lacks conserved residue(s) required for the propagation of feature annotation.</text>
</comment>
<comment type="subcellular location">
    <subcellularLocation>
        <location evidence="14">Endoplasmic reticulum membrane</location>
        <topology evidence="14">Multi-pass membrane protein</topology>
    </subcellularLocation>
    <subcellularLocation>
        <location evidence="1">Membrane</location>
        <topology evidence="1">Multi-pass membrane protein</topology>
    </subcellularLocation>
</comment>
<evidence type="ECO:0000256" key="1">
    <source>
        <dbReference type="ARBA" id="ARBA00004141"/>
    </source>
</evidence>
<evidence type="ECO:0000313" key="17">
    <source>
        <dbReference type="Proteomes" id="UP001194468"/>
    </source>
</evidence>
<evidence type="ECO:0000256" key="6">
    <source>
        <dbReference type="ARBA" id="ARBA00022692"/>
    </source>
</evidence>
<name>A0AAD4BZM9_BOLED</name>
<dbReference type="PANTHER" id="PTHR11035:SF3">
    <property type="entry name" value="VERY-LONG-CHAIN (3R)-3-HYDROXYACYL-COA DEHYDRATASE"/>
    <property type="match status" value="1"/>
</dbReference>
<reference evidence="16" key="2">
    <citation type="journal article" date="2020" name="Nat. Commun.">
        <title>Large-scale genome sequencing of mycorrhizal fungi provides insights into the early evolution of symbiotic traits.</title>
        <authorList>
            <person name="Miyauchi S."/>
            <person name="Kiss E."/>
            <person name="Kuo A."/>
            <person name="Drula E."/>
            <person name="Kohler A."/>
            <person name="Sanchez-Garcia M."/>
            <person name="Morin E."/>
            <person name="Andreopoulos B."/>
            <person name="Barry K.W."/>
            <person name="Bonito G."/>
            <person name="Buee M."/>
            <person name="Carver A."/>
            <person name="Chen C."/>
            <person name="Cichocki N."/>
            <person name="Clum A."/>
            <person name="Culley D."/>
            <person name="Crous P.W."/>
            <person name="Fauchery L."/>
            <person name="Girlanda M."/>
            <person name="Hayes R.D."/>
            <person name="Keri Z."/>
            <person name="LaButti K."/>
            <person name="Lipzen A."/>
            <person name="Lombard V."/>
            <person name="Magnuson J."/>
            <person name="Maillard F."/>
            <person name="Murat C."/>
            <person name="Nolan M."/>
            <person name="Ohm R.A."/>
            <person name="Pangilinan J."/>
            <person name="Pereira M.F."/>
            <person name="Perotto S."/>
            <person name="Peter M."/>
            <person name="Pfister S."/>
            <person name="Riley R."/>
            <person name="Sitrit Y."/>
            <person name="Stielow J.B."/>
            <person name="Szollosi G."/>
            <person name="Zifcakova L."/>
            <person name="Stursova M."/>
            <person name="Spatafora J.W."/>
            <person name="Tedersoo L."/>
            <person name="Vaario L.M."/>
            <person name="Yamada A."/>
            <person name="Yan M."/>
            <person name="Wang P."/>
            <person name="Xu J."/>
            <person name="Bruns T."/>
            <person name="Baldrian P."/>
            <person name="Vilgalys R."/>
            <person name="Dunand C."/>
            <person name="Henrissat B."/>
            <person name="Grigoriev I.V."/>
            <person name="Hibbett D."/>
            <person name="Nagy L.G."/>
            <person name="Martin F.M."/>
        </authorList>
    </citation>
    <scope>NUCLEOTIDE SEQUENCE</scope>
    <source>
        <strain evidence="16">BED1</strain>
    </source>
</reference>
<dbReference type="GO" id="GO:0030148">
    <property type="term" value="P:sphingolipid biosynthetic process"/>
    <property type="evidence" value="ECO:0007669"/>
    <property type="project" value="TreeGrafter"/>
</dbReference>
<dbReference type="AlphaFoldDB" id="A0AAD4BZM9"/>
<protein>
    <recommendedName>
        <fullName evidence="4 14">Very-long-chain (3R)-3-hydroxyacyl-CoA dehydratase</fullName>
        <ecNumber evidence="4 14">4.2.1.134</ecNumber>
    </recommendedName>
</protein>
<feature type="signal peptide" evidence="15">
    <location>
        <begin position="1"/>
        <end position="27"/>
    </location>
</feature>
<dbReference type="GO" id="GO:0102158">
    <property type="term" value="F:very-long-chain (3R)-3-hydroxyacyl-CoA dehydratase activity"/>
    <property type="evidence" value="ECO:0007669"/>
    <property type="project" value="UniProtKB-EC"/>
</dbReference>
<sequence>MYLLAFNIVSAVGWLVVLALTIAAIAANPATGSSHNAFDVLRYVPATHHQSWSVVAPVQSLAAFEVVHVLLRLVRSPLPTTFMQVASRLILVWAIVARFASTHASPIYTTMVLAWSLTEVPRYSYYALGLLGVRPPRWLTWLRYSAFYILYPIGAGSEALLALSTISEWRNGLYANWSLEDWLKAAMVLIWIPGLYVMYTHMIRTRSKVLGPQKAQKLGAKPKDRPKAN</sequence>
<keyword evidence="11 14" id="KW-0275">Fatty acid biosynthesis</keyword>
<organism evidence="16 17">
    <name type="scientific">Boletus edulis BED1</name>
    <dbReference type="NCBI Taxonomy" id="1328754"/>
    <lineage>
        <taxon>Eukaryota</taxon>
        <taxon>Fungi</taxon>
        <taxon>Dikarya</taxon>
        <taxon>Basidiomycota</taxon>
        <taxon>Agaricomycotina</taxon>
        <taxon>Agaricomycetes</taxon>
        <taxon>Agaricomycetidae</taxon>
        <taxon>Boletales</taxon>
        <taxon>Boletineae</taxon>
        <taxon>Boletaceae</taxon>
        <taxon>Boletoideae</taxon>
        <taxon>Boletus</taxon>
    </lineage>
</organism>
<evidence type="ECO:0000256" key="7">
    <source>
        <dbReference type="ARBA" id="ARBA00022832"/>
    </source>
</evidence>
<dbReference type="GO" id="GO:0005789">
    <property type="term" value="C:endoplasmic reticulum membrane"/>
    <property type="evidence" value="ECO:0007669"/>
    <property type="project" value="UniProtKB-SubCell"/>
</dbReference>
<dbReference type="Pfam" id="PF04387">
    <property type="entry name" value="PTPLA"/>
    <property type="match status" value="1"/>
</dbReference>
<feature type="transmembrane region" description="Helical" evidence="14">
    <location>
        <begin position="182"/>
        <end position="199"/>
    </location>
</feature>
<comment type="similarity">
    <text evidence="3 14">Belongs to the very long-chain fatty acids dehydratase HACD family.</text>
</comment>
<evidence type="ECO:0000256" key="9">
    <source>
        <dbReference type="ARBA" id="ARBA00023098"/>
    </source>
</evidence>
<dbReference type="EMBL" id="WHUW01000006">
    <property type="protein sequence ID" value="KAF8444578.1"/>
    <property type="molecule type" value="Genomic_DNA"/>
</dbReference>
<comment type="caution">
    <text evidence="16">The sequence shown here is derived from an EMBL/GenBank/DDBJ whole genome shotgun (WGS) entry which is preliminary data.</text>
</comment>
<dbReference type="GO" id="GO:0042761">
    <property type="term" value="P:very long-chain fatty acid biosynthetic process"/>
    <property type="evidence" value="ECO:0007669"/>
    <property type="project" value="TreeGrafter"/>
</dbReference>
<evidence type="ECO:0000256" key="2">
    <source>
        <dbReference type="ARBA" id="ARBA00005194"/>
    </source>
</evidence>